<dbReference type="OrthoDB" id="1577640at2759"/>
<dbReference type="GO" id="GO:0009116">
    <property type="term" value="P:nucleoside metabolic process"/>
    <property type="evidence" value="ECO:0007669"/>
    <property type="project" value="InterPro"/>
</dbReference>
<feature type="non-terminal residue" evidence="2">
    <location>
        <position position="315"/>
    </location>
</feature>
<dbReference type="SUPFAM" id="SSF53167">
    <property type="entry name" value="Purine and uridine phosphorylases"/>
    <property type="match status" value="1"/>
</dbReference>
<dbReference type="RefSeq" id="XP_006969507.1">
    <property type="nucleotide sequence ID" value="XM_006969445.1"/>
</dbReference>
<dbReference type="PANTHER" id="PTHR46082:SF11">
    <property type="entry name" value="AAA+ ATPASE DOMAIN-CONTAINING PROTEIN-RELATED"/>
    <property type="match status" value="1"/>
</dbReference>
<dbReference type="GeneID" id="18484762"/>
<sequence>DDYLVGWVCALPVEVAAAKATLDRIHDALPPDSTLDDSNNYILGSLQGHNVVLAYPHSGVYGETSVASVAAQLHASFKSVRCTLLVGIGGGVPGTNEDIRLGDVVVSKSTGGRPGVTQYEANEERAGDQHQSIRGRAPEQPTPLLLTAMGKAETAAIFDESQMSRHLSEIVQKDPVIFAHPGPEQDVLFEPDYQHATAEFAEDGCIHCNPDMIRPRQPRETQNPRVHYGPIVSSHRPIRHGATRDMLAHKLGALCLETEASGLKDAAKYLIIRGICDYADSHSSSSKLWQAYAAAAAAAYAKEVLSFIPTAPKTA</sequence>
<reference evidence="2 3" key="1">
    <citation type="journal article" date="2008" name="Nat. Biotechnol.">
        <title>Genome sequencing and analysis of the biomass-degrading fungus Trichoderma reesei (syn. Hypocrea jecorina).</title>
        <authorList>
            <person name="Martinez D."/>
            <person name="Berka R.M."/>
            <person name="Henrissat B."/>
            <person name="Saloheimo M."/>
            <person name="Arvas M."/>
            <person name="Baker S.E."/>
            <person name="Chapman J."/>
            <person name="Chertkov O."/>
            <person name="Coutinho P.M."/>
            <person name="Cullen D."/>
            <person name="Danchin E.G."/>
            <person name="Grigoriev I.V."/>
            <person name="Harris P."/>
            <person name="Jackson M."/>
            <person name="Kubicek C.P."/>
            <person name="Han C.S."/>
            <person name="Ho I."/>
            <person name="Larrondo L.F."/>
            <person name="de Leon A.L."/>
            <person name="Magnuson J.K."/>
            <person name="Merino S."/>
            <person name="Misra M."/>
            <person name="Nelson B."/>
            <person name="Putnam N."/>
            <person name="Robbertse B."/>
            <person name="Salamov A.A."/>
            <person name="Schmoll M."/>
            <person name="Terry A."/>
            <person name="Thayer N."/>
            <person name="Westerholm-Parvinen A."/>
            <person name="Schoch C.L."/>
            <person name="Yao J."/>
            <person name="Barabote R."/>
            <person name="Nelson M.A."/>
            <person name="Detter C."/>
            <person name="Bruce D."/>
            <person name="Kuske C.R."/>
            <person name="Xie G."/>
            <person name="Richardson P."/>
            <person name="Rokhsar D.S."/>
            <person name="Lucas S.M."/>
            <person name="Rubin E.M."/>
            <person name="Dunn-Coleman N."/>
            <person name="Ward M."/>
            <person name="Brettin T.S."/>
        </authorList>
    </citation>
    <scope>NUCLEOTIDE SEQUENCE [LARGE SCALE GENOMIC DNA]</scope>
    <source>
        <strain evidence="2 3">QM6a</strain>
    </source>
</reference>
<dbReference type="KEGG" id="tre:TRIREDRAFT_39753"/>
<dbReference type="InterPro" id="IPR000845">
    <property type="entry name" value="Nucleoside_phosphorylase_d"/>
</dbReference>
<feature type="non-terminal residue" evidence="2">
    <location>
        <position position="1"/>
    </location>
</feature>
<dbReference type="InterPro" id="IPR035994">
    <property type="entry name" value="Nucleoside_phosphorylase_sf"/>
</dbReference>
<dbReference type="eggNOG" id="KOG4177">
    <property type="taxonomic scope" value="Eukaryota"/>
</dbReference>
<evidence type="ECO:0000313" key="3">
    <source>
        <dbReference type="Proteomes" id="UP000008984"/>
    </source>
</evidence>
<dbReference type="PANTHER" id="PTHR46082">
    <property type="entry name" value="ATP/GTP-BINDING PROTEIN-RELATED"/>
    <property type="match status" value="1"/>
</dbReference>
<evidence type="ECO:0000259" key="1">
    <source>
        <dbReference type="Pfam" id="PF01048"/>
    </source>
</evidence>
<dbReference type="EMBL" id="GL985088">
    <property type="protein sequence ID" value="EGR44532.1"/>
    <property type="molecule type" value="Genomic_DNA"/>
</dbReference>
<proteinExistence type="predicted"/>
<dbReference type="AlphaFoldDB" id="G0RWD1"/>
<dbReference type="Gene3D" id="3.40.50.1580">
    <property type="entry name" value="Nucleoside phosphorylase domain"/>
    <property type="match status" value="1"/>
</dbReference>
<gene>
    <name evidence="2" type="ORF">TRIREDRAFT_39753</name>
</gene>
<keyword evidence="3" id="KW-1185">Reference proteome</keyword>
<protein>
    <submittedName>
        <fullName evidence="2">Predicted protein</fullName>
    </submittedName>
</protein>
<accession>G0RWD1</accession>
<feature type="domain" description="Nucleoside phosphorylase" evidence="1">
    <location>
        <begin position="7"/>
        <end position="304"/>
    </location>
</feature>
<dbReference type="Proteomes" id="UP000008984">
    <property type="component" value="Unassembled WGS sequence"/>
</dbReference>
<name>G0RWD1_HYPJQ</name>
<dbReference type="STRING" id="431241.G0RWD1"/>
<dbReference type="VEuPathDB" id="FungiDB:TRIREDRAFT_39753"/>
<dbReference type="InterPro" id="IPR053137">
    <property type="entry name" value="NLR-like"/>
</dbReference>
<dbReference type="Pfam" id="PF01048">
    <property type="entry name" value="PNP_UDP_1"/>
    <property type="match status" value="1"/>
</dbReference>
<dbReference type="HOGENOM" id="CLU_000288_34_22_1"/>
<dbReference type="GO" id="GO:0003824">
    <property type="term" value="F:catalytic activity"/>
    <property type="evidence" value="ECO:0007669"/>
    <property type="project" value="InterPro"/>
</dbReference>
<evidence type="ECO:0000313" key="2">
    <source>
        <dbReference type="EMBL" id="EGR44532.1"/>
    </source>
</evidence>
<organism evidence="3">
    <name type="scientific">Hypocrea jecorina (strain QM6a)</name>
    <name type="common">Trichoderma reesei</name>
    <dbReference type="NCBI Taxonomy" id="431241"/>
    <lineage>
        <taxon>Eukaryota</taxon>
        <taxon>Fungi</taxon>
        <taxon>Dikarya</taxon>
        <taxon>Ascomycota</taxon>
        <taxon>Pezizomycotina</taxon>
        <taxon>Sordariomycetes</taxon>
        <taxon>Hypocreomycetidae</taxon>
        <taxon>Hypocreales</taxon>
        <taxon>Hypocreaceae</taxon>
        <taxon>Trichoderma</taxon>
    </lineage>
</organism>